<gene>
    <name evidence="2" type="ORF">GCM10025864_00040</name>
    <name evidence="3" type="ORF">GCM10025864_44090</name>
    <name evidence="4" type="ORF">GCM10025864_44710</name>
</gene>
<evidence type="ECO:0000313" key="5">
    <source>
        <dbReference type="Proteomes" id="UP001157091"/>
    </source>
</evidence>
<evidence type="ECO:0000313" key="4">
    <source>
        <dbReference type="EMBL" id="GMA26712.1"/>
    </source>
</evidence>
<evidence type="ECO:0000313" key="2">
    <source>
        <dbReference type="EMBL" id="GMA22245.1"/>
    </source>
</evidence>
<protein>
    <recommendedName>
        <fullName evidence="1">IrrE N-terminal-like domain-containing protein</fullName>
    </recommendedName>
</protein>
<reference evidence="4" key="1">
    <citation type="journal article" date="2014" name="Int. J. Syst. Evol. Microbiol.">
        <title>Complete genome of a new Firmicutes species belonging to the dominant human colonic microbiota ('Ruminococcus bicirculans') reveals two chromosomes and a selective capacity to utilize plant glucans.</title>
        <authorList>
            <consortium name="NISC Comparative Sequencing Program"/>
            <person name="Wegmann U."/>
            <person name="Louis P."/>
            <person name="Goesmann A."/>
            <person name="Henrissat B."/>
            <person name="Duncan S.H."/>
            <person name="Flint H.J."/>
        </authorList>
    </citation>
    <scope>NUCLEOTIDE SEQUENCE</scope>
    <source>
        <strain evidence="4">NBRC 106348</strain>
    </source>
</reference>
<dbReference type="Gene3D" id="1.10.10.2910">
    <property type="match status" value="1"/>
</dbReference>
<dbReference type="Pfam" id="PF06114">
    <property type="entry name" value="Peptidase_M78"/>
    <property type="match status" value="1"/>
</dbReference>
<dbReference type="EMBL" id="BSUK01000001">
    <property type="protein sequence ID" value="GMA26650.1"/>
    <property type="molecule type" value="Genomic_DNA"/>
</dbReference>
<accession>A0ABQ6I7U9</accession>
<comment type="caution">
    <text evidence="4">The sequence shown here is derived from an EMBL/GenBank/DDBJ whole genome shotgun (WGS) entry which is preliminary data.</text>
</comment>
<name>A0ABQ6I7U9_9MICO</name>
<dbReference type="EMBL" id="BSUK01000001">
    <property type="protein sequence ID" value="GMA26712.1"/>
    <property type="molecule type" value="Genomic_DNA"/>
</dbReference>
<evidence type="ECO:0000259" key="1">
    <source>
        <dbReference type="Pfam" id="PF06114"/>
    </source>
</evidence>
<organism evidence="4 5">
    <name type="scientific">Luteimicrobium album</name>
    <dbReference type="NCBI Taxonomy" id="1054550"/>
    <lineage>
        <taxon>Bacteria</taxon>
        <taxon>Bacillati</taxon>
        <taxon>Actinomycetota</taxon>
        <taxon>Actinomycetes</taxon>
        <taxon>Micrococcales</taxon>
        <taxon>Luteimicrobium</taxon>
    </lineage>
</organism>
<dbReference type="Proteomes" id="UP001157091">
    <property type="component" value="Unassembled WGS sequence"/>
</dbReference>
<keyword evidence="5" id="KW-1185">Reference proteome</keyword>
<evidence type="ECO:0000313" key="3">
    <source>
        <dbReference type="EMBL" id="GMA26650.1"/>
    </source>
</evidence>
<dbReference type="RefSeq" id="WP_348525096.1">
    <property type="nucleotide sequence ID" value="NZ_BSUK01000001.1"/>
</dbReference>
<reference evidence="5" key="2">
    <citation type="journal article" date="2019" name="Int. J. Syst. Evol. Microbiol.">
        <title>The Global Catalogue of Microorganisms (GCM) 10K type strain sequencing project: providing services to taxonomists for standard genome sequencing and annotation.</title>
        <authorList>
            <consortium name="The Broad Institute Genomics Platform"/>
            <consortium name="The Broad Institute Genome Sequencing Center for Infectious Disease"/>
            <person name="Wu L."/>
            <person name="Ma J."/>
        </authorList>
    </citation>
    <scope>NUCLEOTIDE SEQUENCE [LARGE SCALE GENOMIC DNA]</scope>
    <source>
        <strain evidence="5">NBRC 106348</strain>
    </source>
</reference>
<proteinExistence type="predicted"/>
<sequence>MRSTVASGGGTFTSMFHPWRALANRPHIRLHWAVLPGLLGFTDGRTMIVLHPHQTQVQRRCTLAHELAHVDLGHTDGCRRRDEQAARALAARRLIDLDDLLAAWKWATSEAELADELWVDVDTLRARIEHLTDDEKGRVAAMILNQDDPA</sequence>
<dbReference type="EMBL" id="BSUK01000001">
    <property type="protein sequence ID" value="GMA22245.1"/>
    <property type="molecule type" value="Genomic_DNA"/>
</dbReference>
<reference evidence="4" key="3">
    <citation type="submission" date="2023-02" db="EMBL/GenBank/DDBJ databases">
        <authorList>
            <person name="Sun Q."/>
            <person name="Mori K."/>
        </authorList>
    </citation>
    <scope>NUCLEOTIDE SEQUENCE</scope>
    <source>
        <strain evidence="4">NBRC 106348</strain>
    </source>
</reference>
<feature type="domain" description="IrrE N-terminal-like" evidence="1">
    <location>
        <begin position="40"/>
        <end position="128"/>
    </location>
</feature>
<dbReference type="InterPro" id="IPR010359">
    <property type="entry name" value="IrrE_HExxH"/>
</dbReference>